<dbReference type="OrthoDB" id="9782229at2"/>
<feature type="chain" id="PRO_5026665164" evidence="1">
    <location>
        <begin position="21"/>
        <end position="401"/>
    </location>
</feature>
<feature type="signal peptide" evidence="1">
    <location>
        <begin position="1"/>
        <end position="20"/>
    </location>
</feature>
<dbReference type="InterPro" id="IPR026341">
    <property type="entry name" value="T9SS_type_B"/>
</dbReference>
<reference evidence="2 3" key="1">
    <citation type="submission" date="2019-09" db="EMBL/GenBank/DDBJ databases">
        <title>Genomes of family Cryomorphaceae.</title>
        <authorList>
            <person name="Bowman J.P."/>
        </authorList>
    </citation>
    <scope>NUCLEOTIDE SEQUENCE [LARGE SCALE GENOMIC DNA]</scope>
    <source>
        <strain evidence="2 3">LMG 25704</strain>
    </source>
</reference>
<keyword evidence="3" id="KW-1185">Reference proteome</keyword>
<evidence type="ECO:0000256" key="1">
    <source>
        <dbReference type="SAM" id="SignalP"/>
    </source>
</evidence>
<dbReference type="RefSeq" id="WP_151667436.1">
    <property type="nucleotide sequence ID" value="NZ_WBVO01000006.1"/>
</dbReference>
<keyword evidence="1" id="KW-0732">Signal</keyword>
<dbReference type="Gene3D" id="2.60.120.260">
    <property type="entry name" value="Galactose-binding domain-like"/>
    <property type="match status" value="1"/>
</dbReference>
<organism evidence="2 3">
    <name type="scientific">Phaeocystidibacter luteus</name>
    <dbReference type="NCBI Taxonomy" id="911197"/>
    <lineage>
        <taxon>Bacteria</taxon>
        <taxon>Pseudomonadati</taxon>
        <taxon>Bacteroidota</taxon>
        <taxon>Flavobacteriia</taxon>
        <taxon>Flavobacteriales</taxon>
        <taxon>Phaeocystidibacteraceae</taxon>
        <taxon>Phaeocystidibacter</taxon>
    </lineage>
</organism>
<comment type="caution">
    <text evidence="2">The sequence shown here is derived from an EMBL/GenBank/DDBJ whole genome shotgun (WGS) entry which is preliminary data.</text>
</comment>
<evidence type="ECO:0000313" key="2">
    <source>
        <dbReference type="EMBL" id="KAB2809936.1"/>
    </source>
</evidence>
<protein>
    <submittedName>
        <fullName evidence="2">T9SS type B sorting domain-containing protein</fullName>
    </submittedName>
</protein>
<dbReference type="EMBL" id="WBVO01000006">
    <property type="protein sequence ID" value="KAB2809936.1"/>
    <property type="molecule type" value="Genomic_DNA"/>
</dbReference>
<evidence type="ECO:0000313" key="3">
    <source>
        <dbReference type="Proteomes" id="UP000468650"/>
    </source>
</evidence>
<name>A0A6N6RKD2_9FLAO</name>
<gene>
    <name evidence="2" type="ORF">F8C67_08630</name>
</gene>
<dbReference type="AlphaFoldDB" id="A0A6N6RKD2"/>
<dbReference type="NCBIfam" id="TIGR04131">
    <property type="entry name" value="Bac_Flav_CTERM"/>
    <property type="match status" value="1"/>
</dbReference>
<dbReference type="Pfam" id="PF13585">
    <property type="entry name" value="CHU_C"/>
    <property type="match status" value="1"/>
</dbReference>
<proteinExistence type="predicted"/>
<dbReference type="Proteomes" id="UP000468650">
    <property type="component" value="Unassembled WGS sequence"/>
</dbReference>
<accession>A0A6N6RKD2</accession>
<sequence>MKRFLFITCLALTFTLNSSGQNLLVNGGFEPDDCELPAWRLSEICAPWDTLGDAGDWQDLIVQYYGECSSRGNAGSRDPRSGRGCIGIPTHGWPASAAEPHQSRGYPIGELTQTLTQGQTYQLSFWVQTLYSSNAMIYATQGPGALFTSTRENLNFNNEFVLESDNAIYGTEIVSEVGEWTQICMTFTATGYERFMILGNFRTNEDTPKELINPNDDPDATVWKWSYYLIDDVVLIPYEAQPAVLPSSAGICPDEDLTLSLLRVETGQWDDGSTDPTRVVSEPGTYGYTYLDGACFRTDFIEVSEVNCEKCHVYLPTAFTPNGDGNNDEWKPELVCDAIEYRVEVYDRLGNLMFRTFNIDEGWSPPATIQEGTYVARIQMTYELYGERDFIDERALIVIMK</sequence>